<evidence type="ECO:0000313" key="3">
    <source>
        <dbReference type="Proteomes" id="UP001230207"/>
    </source>
</evidence>
<evidence type="ECO:0000259" key="1">
    <source>
        <dbReference type="PROSITE" id="PS51819"/>
    </source>
</evidence>
<reference evidence="2 3" key="1">
    <citation type="submission" date="2023-07" db="EMBL/GenBank/DDBJ databases">
        <title>Genomic Encyclopedia of Type Strains, Phase IV (KMG-IV): sequencing the most valuable type-strain genomes for metagenomic binning, comparative biology and taxonomic classification.</title>
        <authorList>
            <person name="Goeker M."/>
        </authorList>
    </citation>
    <scope>NUCLEOTIDE SEQUENCE [LARGE SCALE GENOMIC DNA]</scope>
    <source>
        <strain evidence="2 3">DSM 1112</strain>
    </source>
</reference>
<dbReference type="PROSITE" id="PS51819">
    <property type="entry name" value="VOC"/>
    <property type="match status" value="1"/>
</dbReference>
<feature type="domain" description="VOC" evidence="1">
    <location>
        <begin position="6"/>
        <end position="126"/>
    </location>
</feature>
<dbReference type="InterPro" id="IPR029068">
    <property type="entry name" value="Glyas_Bleomycin-R_OHBP_Dase"/>
</dbReference>
<dbReference type="PANTHER" id="PTHR46142:SF3">
    <property type="entry name" value="F18B13.24 PROTEIN"/>
    <property type="match status" value="1"/>
</dbReference>
<gene>
    <name evidence="2" type="ORF">QO002_002670</name>
</gene>
<dbReference type="InterPro" id="IPR037523">
    <property type="entry name" value="VOC_core"/>
</dbReference>
<keyword evidence="3" id="KW-1185">Reference proteome</keyword>
<accession>A0ABU0BQK2</accession>
<dbReference type="Gene3D" id="3.10.180.10">
    <property type="entry name" value="2,3-Dihydroxybiphenyl 1,2-Dioxygenase, domain 1"/>
    <property type="match status" value="1"/>
</dbReference>
<dbReference type="Proteomes" id="UP001230207">
    <property type="component" value="Unassembled WGS sequence"/>
</dbReference>
<organism evidence="2 3">
    <name type="scientific">Pararhizobium capsulatum DSM 1112</name>
    <dbReference type="NCBI Taxonomy" id="1121113"/>
    <lineage>
        <taxon>Bacteria</taxon>
        <taxon>Pseudomonadati</taxon>
        <taxon>Pseudomonadota</taxon>
        <taxon>Alphaproteobacteria</taxon>
        <taxon>Hyphomicrobiales</taxon>
        <taxon>Rhizobiaceae</taxon>
        <taxon>Rhizobium/Agrobacterium group</taxon>
        <taxon>Pararhizobium</taxon>
    </lineage>
</organism>
<name>A0ABU0BQK2_9HYPH</name>
<proteinExistence type="predicted"/>
<dbReference type="RefSeq" id="WP_307230361.1">
    <property type="nucleotide sequence ID" value="NZ_JAUSVF010000001.1"/>
</dbReference>
<dbReference type="PANTHER" id="PTHR46142">
    <property type="match status" value="1"/>
</dbReference>
<comment type="caution">
    <text evidence="2">The sequence shown here is derived from an EMBL/GenBank/DDBJ whole genome shotgun (WGS) entry which is preliminary data.</text>
</comment>
<dbReference type="InterPro" id="IPR004360">
    <property type="entry name" value="Glyas_Fos-R_dOase_dom"/>
</dbReference>
<dbReference type="Pfam" id="PF00903">
    <property type="entry name" value="Glyoxalase"/>
    <property type="match status" value="1"/>
</dbReference>
<dbReference type="EMBL" id="JAUSVF010000001">
    <property type="protein sequence ID" value="MDQ0320532.1"/>
    <property type="molecule type" value="Genomic_DNA"/>
</dbReference>
<evidence type="ECO:0000313" key="2">
    <source>
        <dbReference type="EMBL" id="MDQ0320532.1"/>
    </source>
</evidence>
<dbReference type="SUPFAM" id="SSF54593">
    <property type="entry name" value="Glyoxalase/Bleomycin resistance protein/Dihydroxybiphenyl dioxygenase"/>
    <property type="match status" value="1"/>
</dbReference>
<protein>
    <submittedName>
        <fullName evidence="2">Catechol 2,3-dioxygenase-like lactoylglutathione lyase family enzyme</fullName>
    </submittedName>
</protein>
<sequence>MGYRFGLDHFALLVRDVERSTAFYRNVMGFSPIERSGSAGVQWLEIGGGDAIHLIQGDFGATHVTKDTHVAVSTADFDAFVRHLNEIGVEFTDWPGNPGQIGVHRNGFQQIYVQDPDGYWIEINDHRPPVGA</sequence>